<dbReference type="NCBIfam" id="TIGR02193">
    <property type="entry name" value="heptsyl_trn_I"/>
    <property type="match status" value="1"/>
</dbReference>
<dbReference type="GO" id="GO:0005886">
    <property type="term" value="C:plasma membrane"/>
    <property type="evidence" value="ECO:0007669"/>
    <property type="project" value="UniProtKB-SubCell"/>
</dbReference>
<dbReference type="GO" id="GO:0005829">
    <property type="term" value="C:cytosol"/>
    <property type="evidence" value="ECO:0007669"/>
    <property type="project" value="TreeGrafter"/>
</dbReference>
<dbReference type="InterPro" id="IPR051199">
    <property type="entry name" value="LPS_LOS_Heptosyltrfase"/>
</dbReference>
<dbReference type="EC" id="2.4.99.24" evidence="11"/>
<dbReference type="GO" id="GO:0008713">
    <property type="term" value="F:ADP-heptose-lipopolysaccharide heptosyltransferase activity"/>
    <property type="evidence" value="ECO:0007669"/>
    <property type="project" value="UniProtKB-EC"/>
</dbReference>
<reference evidence="16 17" key="1">
    <citation type="submission" date="2011-01" db="EMBL/GenBank/DDBJ databases">
        <authorList>
            <person name="Weinstock G."/>
            <person name="Sodergren E."/>
            <person name="Clifton S."/>
            <person name="Fulton L."/>
            <person name="Fulton B."/>
            <person name="Courtney L."/>
            <person name="Fronick C."/>
            <person name="Harrison M."/>
            <person name="Strong C."/>
            <person name="Farmer C."/>
            <person name="Delahaunty K."/>
            <person name="Markovic C."/>
            <person name="Hall O."/>
            <person name="Minx P."/>
            <person name="Tomlinson C."/>
            <person name="Mitreva M."/>
            <person name="Hou S."/>
            <person name="Chen J."/>
            <person name="Wollam A."/>
            <person name="Pepin K.H."/>
            <person name="Johnson M."/>
            <person name="Bhonagiri V."/>
            <person name="Zhang X."/>
            <person name="Suruliraj S."/>
            <person name="Warren W."/>
            <person name="Chinwalla A."/>
            <person name="Mardis E.R."/>
            <person name="Wilson R.K."/>
        </authorList>
    </citation>
    <scope>NUCLEOTIDE SEQUENCE [LARGE SCALE GENOMIC DNA]</scope>
    <source>
        <strain evidence="16 17">YIT 12067</strain>
    </source>
</reference>
<dbReference type="NCBIfam" id="TIGR02195">
    <property type="entry name" value="heptsyl_trn_II"/>
    <property type="match status" value="1"/>
</dbReference>
<comment type="caution">
    <text evidence="16">The sequence shown here is derived from an EMBL/GenBank/DDBJ whole genome shotgun (WGS) entry which is preliminary data.</text>
</comment>
<name>E8LEF7_9FIRM</name>
<dbReference type="CDD" id="cd03789">
    <property type="entry name" value="GT9_LPS_heptosyltransferase"/>
    <property type="match status" value="1"/>
</dbReference>
<evidence type="ECO:0000256" key="10">
    <source>
        <dbReference type="ARBA" id="ARBA00044041"/>
    </source>
</evidence>
<evidence type="ECO:0000256" key="6">
    <source>
        <dbReference type="ARBA" id="ARBA00022679"/>
    </source>
</evidence>
<evidence type="ECO:0000256" key="8">
    <source>
        <dbReference type="ARBA" id="ARBA00023136"/>
    </source>
</evidence>
<evidence type="ECO:0000256" key="5">
    <source>
        <dbReference type="ARBA" id="ARBA00022676"/>
    </source>
</evidence>
<evidence type="ECO:0000256" key="15">
    <source>
        <dbReference type="ARBA" id="ARBA00049201"/>
    </source>
</evidence>
<evidence type="ECO:0000256" key="1">
    <source>
        <dbReference type="ARBA" id="ARBA00004515"/>
    </source>
</evidence>
<dbReference type="SUPFAM" id="SSF53756">
    <property type="entry name" value="UDP-Glycosyltransferase/glycogen phosphorylase"/>
    <property type="match status" value="1"/>
</dbReference>
<evidence type="ECO:0000256" key="13">
    <source>
        <dbReference type="ARBA" id="ARBA00044330"/>
    </source>
</evidence>
<dbReference type="EMBL" id="AEVN01000051">
    <property type="protein sequence ID" value="EFY04757.1"/>
    <property type="molecule type" value="Genomic_DNA"/>
</dbReference>
<keyword evidence="6 16" id="KW-0808">Transferase</keyword>
<dbReference type="EC" id="2.4.99.23" evidence="10"/>
<dbReference type="Pfam" id="PF01075">
    <property type="entry name" value="Glyco_transf_9"/>
    <property type="match status" value="1"/>
</dbReference>
<accession>E8LEF7</accession>
<organism evidence="16 17">
    <name type="scientific">Phascolarctobacterium succinatutens YIT 12067</name>
    <dbReference type="NCBI Taxonomy" id="626939"/>
    <lineage>
        <taxon>Bacteria</taxon>
        <taxon>Bacillati</taxon>
        <taxon>Bacillota</taxon>
        <taxon>Negativicutes</taxon>
        <taxon>Acidaminococcales</taxon>
        <taxon>Acidaminococcaceae</taxon>
        <taxon>Phascolarctobacterium</taxon>
    </lineage>
</organism>
<dbReference type="InterPro" id="IPR011908">
    <property type="entry name" value="LipoPS_heptosylTferase-I"/>
</dbReference>
<gene>
    <name evidence="16" type="primary">rfaF</name>
    <name evidence="16" type="ORF">HMPREF9443_01241</name>
</gene>
<keyword evidence="7" id="KW-0448">Lipopolysaccharide biosynthesis</keyword>
<dbReference type="eggNOG" id="COG0859">
    <property type="taxonomic scope" value="Bacteria"/>
</dbReference>
<evidence type="ECO:0000256" key="3">
    <source>
        <dbReference type="ARBA" id="ARBA00022475"/>
    </source>
</evidence>
<keyword evidence="3" id="KW-1003">Cell membrane</keyword>
<comment type="catalytic activity">
    <reaction evidence="15">
        <text>an alpha-Kdo-(2-&gt;4)-alpha-Kdo-(2-&gt;6)-lipid A + ADP-L-glycero-beta-D-manno-heptose = an L-alpha-D-Hep-(1-&gt;5)-[alpha-Kdo-(2-&gt;4)]-alpha-Kdo-(2-&gt;6)-lipid A + ADP + H(+)</text>
        <dbReference type="Rhea" id="RHEA:74067"/>
        <dbReference type="ChEBI" id="CHEBI:15378"/>
        <dbReference type="ChEBI" id="CHEBI:61506"/>
        <dbReference type="ChEBI" id="CHEBI:176431"/>
        <dbReference type="ChEBI" id="CHEBI:193068"/>
        <dbReference type="ChEBI" id="CHEBI:456216"/>
        <dbReference type="EC" id="2.4.99.23"/>
    </reaction>
</comment>
<keyword evidence="8" id="KW-0472">Membrane</keyword>
<dbReference type="PANTHER" id="PTHR30160:SF1">
    <property type="entry name" value="LIPOPOLYSACCHARIDE 1,2-N-ACETYLGLUCOSAMINETRANSFERASE-RELATED"/>
    <property type="match status" value="1"/>
</dbReference>
<evidence type="ECO:0000256" key="7">
    <source>
        <dbReference type="ARBA" id="ARBA00022985"/>
    </source>
</evidence>
<comment type="pathway">
    <text evidence="2">Bacterial outer membrane biogenesis; LPS core biosynthesis.</text>
</comment>
<evidence type="ECO:0000313" key="16">
    <source>
        <dbReference type="EMBL" id="EFY04757.1"/>
    </source>
</evidence>
<dbReference type="HOGENOM" id="CLU_038371_0_0_9"/>
<evidence type="ECO:0000313" key="17">
    <source>
        <dbReference type="Proteomes" id="UP000004923"/>
    </source>
</evidence>
<dbReference type="Proteomes" id="UP000004923">
    <property type="component" value="Unassembled WGS sequence"/>
</dbReference>
<evidence type="ECO:0000256" key="2">
    <source>
        <dbReference type="ARBA" id="ARBA00004713"/>
    </source>
</evidence>
<evidence type="ECO:0000256" key="4">
    <source>
        <dbReference type="ARBA" id="ARBA00022519"/>
    </source>
</evidence>
<evidence type="ECO:0000256" key="11">
    <source>
        <dbReference type="ARBA" id="ARBA00044042"/>
    </source>
</evidence>
<keyword evidence="5 16" id="KW-0328">Glycosyltransferase</keyword>
<evidence type="ECO:0000256" key="14">
    <source>
        <dbReference type="ARBA" id="ARBA00047503"/>
    </source>
</evidence>
<comment type="subcellular location">
    <subcellularLocation>
        <location evidence="1">Cell inner membrane</location>
        <topology evidence="1">Peripheral membrane protein</topology>
        <orientation evidence="1">Cytoplasmic side</orientation>
    </subcellularLocation>
</comment>
<comment type="catalytic activity">
    <reaction evidence="14">
        <text>an L-alpha-D-Hep-(1-&gt;5)-[alpha-Kdo-(2-&gt;4)]-alpha-Kdo-(2-&gt;6)-lipid A + ADP-L-glycero-beta-D-manno-heptose = an L-alpha-D-Hep-(1-&gt;3)-L-alpha-D-Hep-(1-&gt;5)-[alpha-Kdo-(2-&gt;4)]-alpha-Kdo-(2-&gt;6)-lipid A + ADP + H(+)</text>
        <dbReference type="Rhea" id="RHEA:74071"/>
        <dbReference type="ChEBI" id="CHEBI:15378"/>
        <dbReference type="ChEBI" id="CHEBI:61506"/>
        <dbReference type="ChEBI" id="CHEBI:193068"/>
        <dbReference type="ChEBI" id="CHEBI:193069"/>
        <dbReference type="ChEBI" id="CHEBI:456216"/>
        <dbReference type="EC" id="2.4.99.24"/>
    </reaction>
</comment>
<proteinExistence type="inferred from homology"/>
<dbReference type="Gene3D" id="3.40.50.2000">
    <property type="entry name" value="Glycogen Phosphorylase B"/>
    <property type="match status" value="2"/>
</dbReference>
<keyword evidence="4" id="KW-0997">Cell inner membrane</keyword>
<dbReference type="PANTHER" id="PTHR30160">
    <property type="entry name" value="TETRAACYLDISACCHARIDE 4'-KINASE-RELATED"/>
    <property type="match status" value="1"/>
</dbReference>
<dbReference type="InterPro" id="IPR002201">
    <property type="entry name" value="Glyco_trans_9"/>
</dbReference>
<sequence length="349" mass="38567">MIMEYRNILLIKMSSLGDILHTLPFAAALRKRYPKAKITWLVHPQFAGFVPDPPVIDEVLYFDKVKFNKLGFSDKLKYFCEMRSLLHSKHFDLVIDMQGLFKSAVLAAISGCDNRIGYCEMREGSGFISKAIGGSHSKDHVIERYLDVARYLGAKVESLDDVEFPMPDLSTETASVQHKLQEAGWQGGDYVVIVPGARWWTKEWPVEHYIELAKKLTADGTAVVLAGGPDDAVKGQKIAEGTASSLVIDLTGQTSLRELAALIKGCSFYISADTGPLHFAAALKKPLVAMYGPTKADRTGPYGSKNSTVLLSPAKCAGCLKKKCDNWHCMHDITPEMVYKIYQEKVAEG</sequence>
<evidence type="ECO:0000256" key="12">
    <source>
        <dbReference type="ARBA" id="ARBA00044190"/>
    </source>
</evidence>
<evidence type="ECO:0000256" key="9">
    <source>
        <dbReference type="ARBA" id="ARBA00043995"/>
    </source>
</evidence>
<dbReference type="InterPro" id="IPR011910">
    <property type="entry name" value="RfaF"/>
</dbReference>
<dbReference type="GO" id="GO:0009244">
    <property type="term" value="P:lipopolysaccharide core region biosynthetic process"/>
    <property type="evidence" value="ECO:0007669"/>
    <property type="project" value="InterPro"/>
</dbReference>
<keyword evidence="17" id="KW-1185">Reference proteome</keyword>
<dbReference type="AlphaFoldDB" id="E8LEF7"/>
<comment type="similarity">
    <text evidence="9">Belongs to the glycosyltransferase 9 family.</text>
</comment>
<protein>
    <recommendedName>
        <fullName evidence="12">Lipopolysaccharide heptosyltransferase 1</fullName>
        <ecNumber evidence="10">2.4.99.23</ecNumber>
        <ecNumber evidence="11">2.4.99.24</ecNumber>
    </recommendedName>
    <alternativeName>
        <fullName evidence="13">ADP-heptose:lipopolysaccharide heptosyltransferase I</fullName>
    </alternativeName>
</protein>